<keyword evidence="1" id="KW-0732">Signal</keyword>
<protein>
    <submittedName>
        <fullName evidence="2">Sel1-like protein</fullName>
    </submittedName>
</protein>
<dbReference type="SUPFAM" id="SSF81901">
    <property type="entry name" value="HCP-like"/>
    <property type="match status" value="1"/>
</dbReference>
<dbReference type="Proteomes" id="UP000001982">
    <property type="component" value="Chromosome"/>
</dbReference>
<dbReference type="SMART" id="SM00671">
    <property type="entry name" value="SEL1"/>
    <property type="match status" value="3"/>
</dbReference>
<feature type="signal peptide" evidence="1">
    <location>
        <begin position="1"/>
        <end position="25"/>
    </location>
</feature>
<dbReference type="STRING" id="318161.Sden_3189"/>
<evidence type="ECO:0000313" key="2">
    <source>
        <dbReference type="EMBL" id="ABE56465.1"/>
    </source>
</evidence>
<dbReference type="EMBL" id="CP000302">
    <property type="protein sequence ID" value="ABE56465.1"/>
    <property type="molecule type" value="Genomic_DNA"/>
</dbReference>
<evidence type="ECO:0000313" key="3">
    <source>
        <dbReference type="Proteomes" id="UP000001982"/>
    </source>
</evidence>
<keyword evidence="3" id="KW-1185">Reference proteome</keyword>
<reference evidence="2 3" key="1">
    <citation type="submission" date="2006-03" db="EMBL/GenBank/DDBJ databases">
        <title>Complete sequence of Shewanella denitrificans OS217.</title>
        <authorList>
            <consortium name="US DOE Joint Genome Institute"/>
            <person name="Copeland A."/>
            <person name="Lucas S."/>
            <person name="Lapidus A."/>
            <person name="Barry K."/>
            <person name="Detter J.C."/>
            <person name="Glavina del Rio T."/>
            <person name="Hammon N."/>
            <person name="Israni S."/>
            <person name="Dalin E."/>
            <person name="Tice H."/>
            <person name="Pitluck S."/>
            <person name="Brettin T."/>
            <person name="Bruce D."/>
            <person name="Han C."/>
            <person name="Tapia R."/>
            <person name="Gilna P."/>
            <person name="Kiss H."/>
            <person name="Schmutz J."/>
            <person name="Larimer F."/>
            <person name="Land M."/>
            <person name="Hauser L."/>
            <person name="Kyrpides N."/>
            <person name="Lykidis A."/>
            <person name="Richardson P."/>
        </authorList>
    </citation>
    <scope>NUCLEOTIDE SEQUENCE [LARGE SCALE GENOMIC DNA]</scope>
    <source>
        <strain evidence="3">OS217 / ATCC BAA-1090 / DSM 15013</strain>
    </source>
</reference>
<dbReference type="eggNOG" id="COG0790">
    <property type="taxonomic scope" value="Bacteria"/>
</dbReference>
<dbReference type="InterPro" id="IPR006597">
    <property type="entry name" value="Sel1-like"/>
</dbReference>
<dbReference type="KEGG" id="sdn:Sden_3189"/>
<organism evidence="2 3">
    <name type="scientific">Shewanella denitrificans (strain OS217 / ATCC BAA-1090 / DSM 15013)</name>
    <dbReference type="NCBI Taxonomy" id="318161"/>
    <lineage>
        <taxon>Bacteria</taxon>
        <taxon>Pseudomonadati</taxon>
        <taxon>Pseudomonadota</taxon>
        <taxon>Gammaproteobacteria</taxon>
        <taxon>Alteromonadales</taxon>
        <taxon>Shewanellaceae</taxon>
        <taxon>Shewanella</taxon>
    </lineage>
</organism>
<name>Q12JB1_SHEDO</name>
<dbReference type="AlphaFoldDB" id="Q12JB1"/>
<gene>
    <name evidence="2" type="ordered locus">Sden_3189</name>
</gene>
<dbReference type="InterPro" id="IPR011990">
    <property type="entry name" value="TPR-like_helical_dom_sf"/>
</dbReference>
<dbReference type="RefSeq" id="WP_011497610.1">
    <property type="nucleotide sequence ID" value="NC_007954.1"/>
</dbReference>
<sequence>MTYSPKFAVLALSLYLASGWQTAQAFSLPSTPASQAATKLMQIQLKSQQGDPEAQFLLGLMNLSGRHMEKDVKTGLHWVEQAALQGHLKAQQTLADLSFEGKLFPRDLALAERWYLALSQAGDPWAHFRLGFIYSSGGNGVNRDCGKAVTQFSAVGDAVALGNVAWILATCPEAQFRDGSRAVELSLKLLQDNQDDPANLDNLAAAYAEVGDFSLAVQTQEKAIDALKQQPEPASHDEFQRRLQHYQNKQAYREVISLEDTLKQQ</sequence>
<dbReference type="PANTHER" id="PTHR11102:SF160">
    <property type="entry name" value="ERAD-ASSOCIATED E3 UBIQUITIN-PROTEIN LIGASE COMPONENT HRD3"/>
    <property type="match status" value="1"/>
</dbReference>
<dbReference type="Gene3D" id="1.25.40.10">
    <property type="entry name" value="Tetratricopeptide repeat domain"/>
    <property type="match status" value="1"/>
</dbReference>
<evidence type="ECO:0000256" key="1">
    <source>
        <dbReference type="SAM" id="SignalP"/>
    </source>
</evidence>
<dbReference type="Pfam" id="PF08238">
    <property type="entry name" value="Sel1"/>
    <property type="match status" value="3"/>
</dbReference>
<accession>Q12JB1</accession>
<dbReference type="InterPro" id="IPR050767">
    <property type="entry name" value="Sel1_AlgK"/>
</dbReference>
<dbReference type="HOGENOM" id="CLU_1073228_0_0_6"/>
<feature type="chain" id="PRO_5004181456" evidence="1">
    <location>
        <begin position="26"/>
        <end position="265"/>
    </location>
</feature>
<dbReference type="PANTHER" id="PTHR11102">
    <property type="entry name" value="SEL-1-LIKE PROTEIN"/>
    <property type="match status" value="1"/>
</dbReference>
<proteinExistence type="predicted"/>